<gene>
    <name evidence="1" type="ORF">QOZ99_002111</name>
</gene>
<accession>A0ABU0LRD2</accession>
<evidence type="ECO:0000313" key="1">
    <source>
        <dbReference type="EMBL" id="MDQ0511215.1"/>
    </source>
</evidence>
<comment type="caution">
    <text evidence="1">The sequence shown here is derived from an EMBL/GenBank/DDBJ whole genome shotgun (WGS) entry which is preliminary data.</text>
</comment>
<name>A0ABU0LRD2_9HYPH</name>
<keyword evidence="2" id="KW-1185">Reference proteome</keyword>
<dbReference type="Proteomes" id="UP001235094">
    <property type="component" value="Unassembled WGS sequence"/>
</dbReference>
<proteinExistence type="predicted"/>
<protein>
    <recommendedName>
        <fullName evidence="3">PIN domain-containing protein</fullName>
    </recommendedName>
</protein>
<evidence type="ECO:0008006" key="3">
    <source>
        <dbReference type="Google" id="ProtNLM"/>
    </source>
</evidence>
<sequence length="192" mass="21534">MAFVSDSIIPRRLFLDTGTFQAIADCGGYVFGEDPLPHADDFPSDAVPQILRRSDGEDILDSLREIFTFNDRAHFDWILSSSSLAEIDAAKNVRLSRYARDIIQHSEICLTENPPRRFATTMASFFQGSVFGNLSSKDRNLLLDAAASDRDHFLTIEKRLPKQAHVILKYVPLVICSPSELWTKPVPHLSGL</sequence>
<organism evidence="1 2">
    <name type="scientific">Ancylobacter amanitiformis</name>
    <dbReference type="NCBI Taxonomy" id="217069"/>
    <lineage>
        <taxon>Bacteria</taxon>
        <taxon>Pseudomonadati</taxon>
        <taxon>Pseudomonadota</taxon>
        <taxon>Alphaproteobacteria</taxon>
        <taxon>Hyphomicrobiales</taxon>
        <taxon>Xanthobacteraceae</taxon>
        <taxon>Ancylobacter</taxon>
    </lineage>
</organism>
<dbReference type="RefSeq" id="WP_306889905.1">
    <property type="nucleotide sequence ID" value="NZ_JAUSVR010000005.1"/>
</dbReference>
<reference evidence="1 2" key="1">
    <citation type="submission" date="2023-07" db="EMBL/GenBank/DDBJ databases">
        <title>Genomic Encyclopedia of Type Strains, Phase IV (KMG-IV): sequencing the most valuable type-strain genomes for metagenomic binning, comparative biology and taxonomic classification.</title>
        <authorList>
            <person name="Goeker M."/>
        </authorList>
    </citation>
    <scope>NUCLEOTIDE SEQUENCE [LARGE SCALE GENOMIC DNA]</scope>
    <source>
        <strain evidence="1 2">DSM 15561</strain>
    </source>
</reference>
<evidence type="ECO:0000313" key="2">
    <source>
        <dbReference type="Proteomes" id="UP001235094"/>
    </source>
</evidence>
<dbReference type="EMBL" id="JAUSVR010000005">
    <property type="protein sequence ID" value="MDQ0511215.1"/>
    <property type="molecule type" value="Genomic_DNA"/>
</dbReference>